<feature type="region of interest" description="Disordered" evidence="6">
    <location>
        <begin position="103"/>
        <end position="124"/>
    </location>
</feature>
<evidence type="ECO:0000256" key="5">
    <source>
        <dbReference type="ARBA" id="ARBA00023306"/>
    </source>
</evidence>
<keyword evidence="5" id="KW-0131">Cell cycle</keyword>
<dbReference type="STRING" id="56484.A0A1Y2EWV4"/>
<evidence type="ECO:0000256" key="4">
    <source>
        <dbReference type="ARBA" id="ARBA00022786"/>
    </source>
</evidence>
<dbReference type="Proteomes" id="UP000193685">
    <property type="component" value="Unassembled WGS sequence"/>
</dbReference>
<dbReference type="InterPro" id="IPR008401">
    <property type="entry name" value="Apc13"/>
</dbReference>
<dbReference type="EMBL" id="MCFI01000024">
    <property type="protein sequence ID" value="ORY76030.1"/>
    <property type="molecule type" value="Genomic_DNA"/>
</dbReference>
<dbReference type="OrthoDB" id="2351920at2759"/>
<keyword evidence="4" id="KW-0833">Ubl conjugation pathway</keyword>
<comment type="caution">
    <text evidence="7">The sequence shown here is derived from an EMBL/GenBank/DDBJ whole genome shotgun (WGS) entry which is preliminary data.</text>
</comment>
<evidence type="ECO:0000256" key="2">
    <source>
        <dbReference type="ARBA" id="ARBA00022618"/>
    </source>
</evidence>
<keyword evidence="2" id="KW-0132">Cell division</keyword>
<comment type="similarity">
    <text evidence="1">Belongs to the APC13 family.</text>
</comment>
<dbReference type="GO" id="GO:0005680">
    <property type="term" value="C:anaphase-promoting complex"/>
    <property type="evidence" value="ECO:0007669"/>
    <property type="project" value="InterPro"/>
</dbReference>
<accession>A0A1Y2EWV4</accession>
<dbReference type="PANTHER" id="PTHR28526">
    <property type="entry name" value="ANAPHASE-PROMOTING COMPLEX SUBUNIT 13"/>
    <property type="match status" value="1"/>
</dbReference>
<evidence type="ECO:0000313" key="7">
    <source>
        <dbReference type="EMBL" id="ORY76030.1"/>
    </source>
</evidence>
<dbReference type="RefSeq" id="XP_040722483.1">
    <property type="nucleotide sequence ID" value="XM_040871613.1"/>
</dbReference>
<organism evidence="7 8">
    <name type="scientific">Protomyces lactucae-debilis</name>
    <dbReference type="NCBI Taxonomy" id="2754530"/>
    <lineage>
        <taxon>Eukaryota</taxon>
        <taxon>Fungi</taxon>
        <taxon>Dikarya</taxon>
        <taxon>Ascomycota</taxon>
        <taxon>Taphrinomycotina</taxon>
        <taxon>Taphrinomycetes</taxon>
        <taxon>Taphrinales</taxon>
        <taxon>Protomycetaceae</taxon>
        <taxon>Protomyces</taxon>
    </lineage>
</organism>
<evidence type="ECO:0000256" key="1">
    <source>
        <dbReference type="ARBA" id="ARBA00006940"/>
    </source>
</evidence>
<dbReference type="AlphaFoldDB" id="A0A1Y2EWV4"/>
<name>A0A1Y2EWV4_PROLT</name>
<dbReference type="Pfam" id="PF05839">
    <property type="entry name" value="Apc13p"/>
    <property type="match status" value="1"/>
</dbReference>
<dbReference type="GO" id="GO:0051301">
    <property type="term" value="P:cell division"/>
    <property type="evidence" value="ECO:0007669"/>
    <property type="project" value="UniProtKB-KW"/>
</dbReference>
<evidence type="ECO:0000256" key="3">
    <source>
        <dbReference type="ARBA" id="ARBA00022776"/>
    </source>
</evidence>
<gene>
    <name evidence="7" type="ORF">BCR37DRAFT_395342</name>
</gene>
<reference evidence="7 8" key="1">
    <citation type="submission" date="2016-07" db="EMBL/GenBank/DDBJ databases">
        <title>Pervasive Adenine N6-methylation of Active Genes in Fungi.</title>
        <authorList>
            <consortium name="DOE Joint Genome Institute"/>
            <person name="Mondo S.J."/>
            <person name="Dannebaum R.O."/>
            <person name="Kuo R.C."/>
            <person name="Labutti K."/>
            <person name="Haridas S."/>
            <person name="Kuo A."/>
            <person name="Salamov A."/>
            <person name="Ahrendt S.R."/>
            <person name="Lipzen A."/>
            <person name="Sullivan W."/>
            <person name="Andreopoulos W.B."/>
            <person name="Clum A."/>
            <person name="Lindquist E."/>
            <person name="Daum C."/>
            <person name="Ramamoorthy G.K."/>
            <person name="Gryganskyi A."/>
            <person name="Culley D."/>
            <person name="Magnuson J.K."/>
            <person name="James T.Y."/>
            <person name="O'Malley M.A."/>
            <person name="Stajich J.E."/>
            <person name="Spatafora J.W."/>
            <person name="Visel A."/>
            <person name="Grigoriev I.V."/>
        </authorList>
    </citation>
    <scope>NUCLEOTIDE SEQUENCE [LARGE SCALE GENOMIC DNA]</scope>
    <source>
        <strain evidence="7 8">12-1054</strain>
    </source>
</reference>
<evidence type="ECO:0000256" key="6">
    <source>
        <dbReference type="SAM" id="MobiDB-lite"/>
    </source>
</evidence>
<proteinExistence type="inferred from homology"/>
<sequence>MNSATLDSHYQPSRPELVDQFDAFLYNAALLHDDIDIPLEHQPVSTEHEDDVPNQEAVNGIARSKRPAQPVWRDLGLQRLMSQSTREHNELLDMGDRLREAMHIDQRSQGTAGQVSGEPARNMR</sequence>
<dbReference type="GeneID" id="63788212"/>
<keyword evidence="8" id="KW-1185">Reference proteome</keyword>
<evidence type="ECO:0000313" key="8">
    <source>
        <dbReference type="Proteomes" id="UP000193685"/>
    </source>
</evidence>
<protein>
    <submittedName>
        <fullName evidence="7">Uncharacterized protein</fullName>
    </submittedName>
</protein>
<dbReference type="PANTHER" id="PTHR28526:SF1">
    <property type="entry name" value="ANAPHASE-PROMOTING COMPLEX SUBUNIT 13"/>
    <property type="match status" value="1"/>
</dbReference>
<keyword evidence="3" id="KW-0498">Mitosis</keyword>